<protein>
    <recommendedName>
        <fullName evidence="2">Type-4 uracil-DNA glycosylase</fullName>
    </recommendedName>
</protein>
<gene>
    <name evidence="12" type="ORF">V6X73_04100</name>
</gene>
<organism evidence="12 13">
    <name type="scientific">Spiribacter pallidus</name>
    <dbReference type="NCBI Taxonomy" id="1987936"/>
    <lineage>
        <taxon>Bacteria</taxon>
        <taxon>Pseudomonadati</taxon>
        <taxon>Pseudomonadota</taxon>
        <taxon>Gammaproteobacteria</taxon>
        <taxon>Chromatiales</taxon>
        <taxon>Ectothiorhodospiraceae</taxon>
        <taxon>Spiribacter</taxon>
    </lineage>
</organism>
<evidence type="ECO:0000256" key="1">
    <source>
        <dbReference type="ARBA" id="ARBA00006521"/>
    </source>
</evidence>
<keyword evidence="13" id="KW-1185">Reference proteome</keyword>
<dbReference type="GO" id="GO:0004844">
    <property type="term" value="F:uracil DNA N-glycosylase activity"/>
    <property type="evidence" value="ECO:0007669"/>
    <property type="project" value="UniProtKB-EC"/>
</dbReference>
<dbReference type="EMBL" id="JBAKFM010000002">
    <property type="protein sequence ID" value="MEX0468913.1"/>
    <property type="molecule type" value="Genomic_DNA"/>
</dbReference>
<dbReference type="Pfam" id="PF03167">
    <property type="entry name" value="UDG"/>
    <property type="match status" value="1"/>
</dbReference>
<comment type="similarity">
    <text evidence="1">Belongs to the uracil-DNA glycosylase (UDG) superfamily. Type 4 (UDGa) family.</text>
</comment>
<keyword evidence="6 12" id="KW-0378">Hydrolase</keyword>
<dbReference type="InterPro" id="IPR036895">
    <property type="entry name" value="Uracil-DNA_glycosylase-like_sf"/>
</dbReference>
<dbReference type="Proteomes" id="UP001556709">
    <property type="component" value="Unassembled WGS sequence"/>
</dbReference>
<dbReference type="PANTHER" id="PTHR33693">
    <property type="entry name" value="TYPE-5 URACIL-DNA GLYCOSYLASE"/>
    <property type="match status" value="1"/>
</dbReference>
<keyword evidence="12" id="KW-0326">Glycosidase</keyword>
<reference evidence="12 13" key="1">
    <citation type="submission" date="2024-02" db="EMBL/GenBank/DDBJ databases">
        <title>New especies of Spiribacter isolated from saline water.</title>
        <authorList>
            <person name="Leon M.J."/>
            <person name="De La Haba R."/>
            <person name="Sanchez-Porro C."/>
            <person name="Ventosa A."/>
        </authorList>
    </citation>
    <scope>NUCLEOTIDE SEQUENCE [LARGE SCALE GENOMIC DNA]</scope>
    <source>
        <strain evidence="13">ag22IC6-390</strain>
    </source>
</reference>
<keyword evidence="7" id="KW-0408">Iron</keyword>
<evidence type="ECO:0000256" key="10">
    <source>
        <dbReference type="SAM" id="MobiDB-lite"/>
    </source>
</evidence>
<evidence type="ECO:0000256" key="5">
    <source>
        <dbReference type="ARBA" id="ARBA00022763"/>
    </source>
</evidence>
<dbReference type="InterPro" id="IPR005122">
    <property type="entry name" value="Uracil-DNA_glycosylase-like"/>
</dbReference>
<evidence type="ECO:0000259" key="11">
    <source>
        <dbReference type="SMART" id="SM00986"/>
    </source>
</evidence>
<evidence type="ECO:0000313" key="12">
    <source>
        <dbReference type="EMBL" id="MEX0468913.1"/>
    </source>
</evidence>
<keyword evidence="8" id="KW-0411">Iron-sulfur</keyword>
<dbReference type="InterPro" id="IPR005273">
    <property type="entry name" value="Ura-DNA_glyco_family4"/>
</dbReference>
<evidence type="ECO:0000256" key="3">
    <source>
        <dbReference type="ARBA" id="ARBA00022485"/>
    </source>
</evidence>
<dbReference type="SUPFAM" id="SSF52141">
    <property type="entry name" value="Uracil-DNA glycosylase-like"/>
    <property type="match status" value="1"/>
</dbReference>
<evidence type="ECO:0000313" key="13">
    <source>
        <dbReference type="Proteomes" id="UP001556709"/>
    </source>
</evidence>
<evidence type="ECO:0000256" key="8">
    <source>
        <dbReference type="ARBA" id="ARBA00023014"/>
    </source>
</evidence>
<sequence>MGVTVWSPRRAERPAPSGAEPPGAAAAVDDWAALEAGIRGCTRCPLHQTRICAVPGVGDRDAELLIVGEAPGREEDQRGEPFVGRAGRLLDAMLRAIDLDRHRRVYITNVIKSRPPDNRDPKAEELSACRPWLEAQIRLIRPRRVLAVGRVSAQQLIGTREGIGKLRGRWHRLGEAETPLLVTYHPAYLLREPAAKARSWADLLMLKTALEADV</sequence>
<keyword evidence="9" id="KW-0234">DNA repair</keyword>
<feature type="region of interest" description="Disordered" evidence="10">
    <location>
        <begin position="1"/>
        <end position="24"/>
    </location>
</feature>
<dbReference type="PANTHER" id="PTHR33693:SF9">
    <property type="entry name" value="TYPE-4 URACIL-DNA GLYCOSYLASE"/>
    <property type="match status" value="1"/>
</dbReference>
<dbReference type="CDD" id="cd10030">
    <property type="entry name" value="UDG-F4_TTUDGA_SPO1dp_like"/>
    <property type="match status" value="1"/>
</dbReference>
<accession>A0ABV3TBA6</accession>
<evidence type="ECO:0000256" key="9">
    <source>
        <dbReference type="ARBA" id="ARBA00023204"/>
    </source>
</evidence>
<dbReference type="Gene3D" id="3.40.470.10">
    <property type="entry name" value="Uracil-DNA glycosylase-like domain"/>
    <property type="match status" value="1"/>
</dbReference>
<keyword evidence="5" id="KW-0227">DNA damage</keyword>
<name>A0ABV3TBA6_9GAMM</name>
<comment type="caution">
    <text evidence="12">The sequence shown here is derived from an EMBL/GenBank/DDBJ whole genome shotgun (WGS) entry which is preliminary data.</text>
</comment>
<keyword evidence="3" id="KW-0004">4Fe-4S</keyword>
<dbReference type="SMART" id="SM00986">
    <property type="entry name" value="UDG"/>
    <property type="match status" value="1"/>
</dbReference>
<proteinExistence type="inferred from homology"/>
<feature type="domain" description="Uracil-DNA glycosylase-like" evidence="11">
    <location>
        <begin position="55"/>
        <end position="204"/>
    </location>
</feature>
<dbReference type="NCBIfam" id="TIGR00758">
    <property type="entry name" value="UDG_fam4"/>
    <property type="match status" value="1"/>
</dbReference>
<dbReference type="SMART" id="SM00987">
    <property type="entry name" value="UreE_C"/>
    <property type="match status" value="1"/>
</dbReference>
<dbReference type="InterPro" id="IPR051536">
    <property type="entry name" value="UDG_Type-4/5"/>
</dbReference>
<evidence type="ECO:0000256" key="2">
    <source>
        <dbReference type="ARBA" id="ARBA00019403"/>
    </source>
</evidence>
<keyword evidence="4" id="KW-0479">Metal-binding</keyword>
<dbReference type="RefSeq" id="WP_367959004.1">
    <property type="nucleotide sequence ID" value="NZ_JBAKFH010000005.1"/>
</dbReference>
<evidence type="ECO:0000256" key="6">
    <source>
        <dbReference type="ARBA" id="ARBA00022801"/>
    </source>
</evidence>
<feature type="compositionally biased region" description="Low complexity" evidence="10">
    <location>
        <begin position="14"/>
        <end position="24"/>
    </location>
</feature>
<evidence type="ECO:0000256" key="4">
    <source>
        <dbReference type="ARBA" id="ARBA00022723"/>
    </source>
</evidence>
<evidence type="ECO:0000256" key="7">
    <source>
        <dbReference type="ARBA" id="ARBA00023004"/>
    </source>
</evidence>